<dbReference type="AlphaFoldDB" id="A0A2V1H0E2"/>
<evidence type="ECO:0000313" key="4">
    <source>
        <dbReference type="EMBL" id="PVZ69533.1"/>
    </source>
</evidence>
<dbReference type="RefSeq" id="WP_116686868.1">
    <property type="nucleotide sequence ID" value="NZ_CAWNYD010000003.1"/>
</dbReference>
<dbReference type="Pfam" id="PF20148">
    <property type="entry name" value="DUF6531"/>
    <property type="match status" value="1"/>
</dbReference>
<dbReference type="Gene3D" id="2.180.10.10">
    <property type="entry name" value="RHS repeat-associated core"/>
    <property type="match status" value="1"/>
</dbReference>
<feature type="signal peptide" evidence="2">
    <location>
        <begin position="1"/>
        <end position="21"/>
    </location>
</feature>
<feature type="chain" id="PRO_5015992932" description="DUF6531 domain-containing protein" evidence="2">
    <location>
        <begin position="22"/>
        <end position="842"/>
    </location>
</feature>
<protein>
    <recommendedName>
        <fullName evidence="3">DUF6531 domain-containing protein</fullName>
    </recommendedName>
</protein>
<gene>
    <name evidence="4" type="ORF">DC094_09405</name>
</gene>
<keyword evidence="2" id="KW-0732">Signal</keyword>
<dbReference type="EMBL" id="QDDL01000003">
    <property type="protein sequence ID" value="PVZ69533.1"/>
    <property type="molecule type" value="Genomic_DNA"/>
</dbReference>
<accession>A0A2V1H0E2</accession>
<feature type="region of interest" description="Disordered" evidence="1">
    <location>
        <begin position="713"/>
        <end position="732"/>
    </location>
</feature>
<evidence type="ECO:0000259" key="3">
    <source>
        <dbReference type="Pfam" id="PF20148"/>
    </source>
</evidence>
<feature type="compositionally biased region" description="Low complexity" evidence="1">
    <location>
        <begin position="721"/>
        <end position="732"/>
    </location>
</feature>
<dbReference type="Proteomes" id="UP000244906">
    <property type="component" value="Unassembled WGS sequence"/>
</dbReference>
<proteinExistence type="predicted"/>
<feature type="domain" description="DUF6531" evidence="3">
    <location>
        <begin position="142"/>
        <end position="209"/>
    </location>
</feature>
<dbReference type="OrthoDB" id="9815414at2"/>
<reference evidence="4 5" key="1">
    <citation type="submission" date="2018-04" db="EMBL/GenBank/DDBJ databases">
        <title>Thalassorhabdus spongiae gen. nov., sp. nov., isolated from a marine sponge in South-West Iceland.</title>
        <authorList>
            <person name="Knobloch S."/>
            <person name="Daussin A."/>
            <person name="Johannsson R."/>
            <person name="Marteinsson V.T."/>
        </authorList>
    </citation>
    <scope>NUCLEOTIDE SEQUENCE [LARGE SCALE GENOMIC DNA]</scope>
    <source>
        <strain evidence="4 5">Hp12</strain>
    </source>
</reference>
<evidence type="ECO:0000256" key="2">
    <source>
        <dbReference type="SAM" id="SignalP"/>
    </source>
</evidence>
<organism evidence="4 5">
    <name type="scientific">Pelagibaculum spongiae</name>
    <dbReference type="NCBI Taxonomy" id="2080658"/>
    <lineage>
        <taxon>Bacteria</taxon>
        <taxon>Pseudomonadati</taxon>
        <taxon>Pseudomonadota</taxon>
        <taxon>Gammaproteobacteria</taxon>
        <taxon>Oceanospirillales</taxon>
        <taxon>Pelagibaculum</taxon>
    </lineage>
</organism>
<evidence type="ECO:0000313" key="5">
    <source>
        <dbReference type="Proteomes" id="UP000244906"/>
    </source>
</evidence>
<comment type="caution">
    <text evidence="4">The sequence shown here is derived from an EMBL/GenBank/DDBJ whole genome shotgun (WGS) entry which is preliminary data.</text>
</comment>
<name>A0A2V1H0E2_9GAMM</name>
<sequence length="842" mass="95903">MQKLLQTLFLLLALYTTVASSTTITGYGGQTNNGQSLFAQDPWDYCQYLSDKEFGAGKAEINDISFPRKNCKGDNCKLECGINPNNSKKTLIYKATKQSRVCGINQVWSEKAQICSSGKYTSINQVNYGDQSDHISMIEGANSATGNLFLVEPELKWDSIYHGIPFSRFYNSSISQDIGLGAGWSHSYSARLNIGKTSIKVTRPDGQSYRAKKKKQRWKLPDYIHAQLKKNSDNGWTLAMDRRIEKYNTNGLLTSVTFPGQSEIKLSYKKVAENKSGKTMRLDKISQTDTSSLQFGYQDNRLSKISSNNSDVANFIYKNGLLKLTNNQQYKYSQQLPKRITSRTHSGKTQGWKYDQHGRVSQITRPGNSPIKLRYLKGNKTRIKEDDQRQIVSNKLDSLLWYQKAAPSKVVSKKPALGLWPKQLKFNGEDIYLESQNQWLSRYTDSRRDWLFEYNSQRLENFIQKGKTITYQQDETGRFSSVKIDGQATLEVSQHTEQGLPATLSNSNYQLQLEYDNAGRLISAKDPTLLLQIKFQGDYLSSATLNGNSLSFFKTNQGWQWDAGDLGKVTAQTKKDLLSEISVDGDQQKIDQQFKKLSRVITRLSLLSGSFFFPELQQNNLTPLVYSNKAFAKALQPLLSLRPYLFLTNNQLGYLPANRQLKMRVNGDNYTLQYQATGQLQSIVQPDGQQQAMPQRSTDRDTLGRLIKLSLEQSRASNAEQPNTQSTNAQTTNTSRSYVYLHSFSLDDQLSEIITDQHKLLIDKDGDISAQLKQSEKIAQVANKKKRLKDRMLKRYNRLKEDTPALDPTELSPKDQQLWCSGEFRWQDNPELNLENWLSDCR</sequence>
<dbReference type="InterPro" id="IPR045351">
    <property type="entry name" value="DUF6531"/>
</dbReference>
<keyword evidence="5" id="KW-1185">Reference proteome</keyword>
<evidence type="ECO:0000256" key="1">
    <source>
        <dbReference type="SAM" id="MobiDB-lite"/>
    </source>
</evidence>